<dbReference type="PRINTS" id="PR00463">
    <property type="entry name" value="EP450I"/>
</dbReference>
<dbReference type="AlphaFoldDB" id="A0A9P9XUR1"/>
<accession>A0A9P9XUR1</accession>
<feature type="compositionally biased region" description="Polar residues" evidence="6">
    <location>
        <begin position="875"/>
        <end position="891"/>
    </location>
</feature>
<feature type="transmembrane region" description="Helical" evidence="7">
    <location>
        <begin position="768"/>
        <end position="797"/>
    </location>
</feature>
<feature type="domain" description="Rhodopsin" evidence="8">
    <location>
        <begin position="632"/>
        <end position="872"/>
    </location>
</feature>
<feature type="region of interest" description="Disordered" evidence="6">
    <location>
        <begin position="875"/>
        <end position="953"/>
    </location>
</feature>
<dbReference type="RefSeq" id="XP_051358824.1">
    <property type="nucleotide sequence ID" value="XM_051510274.1"/>
</dbReference>
<sequence>MAQSPYEAVAPYLSLGRVLLLSCAGWLVFKILQALYNISPLHPLSKVPGPKLAAATYWPEFYHDVLLTGRYTHEIKKMHDKYGPIVRINPHETHCADMAFADEIYAIGGRKRDKPIHQINGSAVGTTNGFGTPDHDLHRSRRVPVARFFSRAMIARLEGDIHDLVQKLCDKLLAEGSKATEGDGKKKEPFDIAHAYSCFTSDAIFSYSFGEPLGLLSRDAWTPNFREATLAVLKPVFIFRFFPFLIATSRMGKHLVPYLPPDAALLIRTLQIDIPSRVYKTKHDLDAGISYDRPTVFGDLLQSELDESEKNPERLADEAVAVVGAGTETTSWALAVITFHLLSQPAILDRLRAELLTVVEDPRHLPAWTVLEKLPYLGAVIQEGLRLSYGVSSRSARTPTEEDLVYRGEWNKKPMELVLPRGYAIGMSAAITHHDERIFPDSYSYIPDRWLDEKNEFRKDVAHGMMAFSKGSRACLGKNLALCELHLALAALALRVMPHMRLVDTTQEDIAYDHDMFVPMAKSGSRGVKVLVELANGSIPSRTFNPVVPLPSSGPDADATRQGEPSKAQGAGQASRTNLGRPRCSIMSGTWNDDLDPRLGIITPVGLPLGIITTSSIFLFFSLLFTAIRSHVRRQDRVFGWDDGLMVAGTISHVASVSVGIAGQLTGIGTRDVHLNQWRFEESMKIHTVWLLAYSLAMTLIKASICITLRRIAEAKRSLRIVVWVLLAITLVSFIAAFVGTAVQCIPFEAHWRPYLVAQGDAWCAPTVIFIVLGYIATVCTIVTDAALVVVPGMLLWKTQMKMQAKLQVMGLMSFASLASLITVVRIPYVQKYGGLKDRHYWCAMIVFCSIIESSIGIIASSFPSVRRFVRRLRNNGTDPTENSCQPNTDDIITFGGGGGGSGGASSKHQGRGSKPSRSAFHNPTDKGISLTTVKGRTQGEKWERLNDGDSDKRDLLRKESVKGIRAQYTYTVEVEEDTDGSVDARSKSRRSLE</sequence>
<keyword evidence="7" id="KW-0812">Transmembrane</keyword>
<dbReference type="InterPro" id="IPR049326">
    <property type="entry name" value="Rhodopsin_dom_fungi"/>
</dbReference>
<evidence type="ECO:0000256" key="2">
    <source>
        <dbReference type="ARBA" id="ARBA00022617"/>
    </source>
</evidence>
<proteinExistence type="predicted"/>
<comment type="cofactor">
    <cofactor evidence="1 5">
        <name>heme</name>
        <dbReference type="ChEBI" id="CHEBI:30413"/>
    </cofactor>
</comment>
<dbReference type="SUPFAM" id="SSF48264">
    <property type="entry name" value="Cytochrome P450"/>
    <property type="match status" value="1"/>
</dbReference>
<feature type="compositionally biased region" description="Basic and acidic residues" evidence="6">
    <location>
        <begin position="938"/>
        <end position="953"/>
    </location>
</feature>
<feature type="binding site" description="axial binding residue" evidence="5">
    <location>
        <position position="475"/>
    </location>
    <ligand>
        <name>heme</name>
        <dbReference type="ChEBI" id="CHEBI:30413"/>
    </ligand>
    <ligandPart>
        <name>Fe</name>
        <dbReference type="ChEBI" id="CHEBI:18248"/>
    </ligandPart>
</feature>
<feature type="transmembrane region" description="Helical" evidence="7">
    <location>
        <begin position="809"/>
        <end position="829"/>
    </location>
</feature>
<dbReference type="Pfam" id="PF00067">
    <property type="entry name" value="p450"/>
    <property type="match status" value="1"/>
</dbReference>
<keyword evidence="10" id="KW-1185">Reference proteome</keyword>
<evidence type="ECO:0000256" key="7">
    <source>
        <dbReference type="SAM" id="Phobius"/>
    </source>
</evidence>
<gene>
    <name evidence="9" type="ORF">J7T54_002961</name>
</gene>
<evidence type="ECO:0000313" key="9">
    <source>
        <dbReference type="EMBL" id="KAI6777968.1"/>
    </source>
</evidence>
<dbReference type="InterPro" id="IPR050121">
    <property type="entry name" value="Cytochrome_P450_monoxygenase"/>
</dbReference>
<organism evidence="9 10">
    <name type="scientific">Emericellopsis cladophorae</name>
    <dbReference type="NCBI Taxonomy" id="2686198"/>
    <lineage>
        <taxon>Eukaryota</taxon>
        <taxon>Fungi</taxon>
        <taxon>Dikarya</taxon>
        <taxon>Ascomycota</taxon>
        <taxon>Pezizomycotina</taxon>
        <taxon>Sordariomycetes</taxon>
        <taxon>Hypocreomycetidae</taxon>
        <taxon>Hypocreales</taxon>
        <taxon>Bionectriaceae</taxon>
        <taxon>Emericellopsis</taxon>
    </lineage>
</organism>
<keyword evidence="4 5" id="KW-0408">Iron</keyword>
<feature type="transmembrane region" description="Helical" evidence="7">
    <location>
        <begin position="605"/>
        <end position="625"/>
    </location>
</feature>
<feature type="transmembrane region" description="Helical" evidence="7">
    <location>
        <begin position="688"/>
        <end position="709"/>
    </location>
</feature>
<feature type="transmembrane region" description="Helical" evidence="7">
    <location>
        <begin position="12"/>
        <end position="36"/>
    </location>
</feature>
<dbReference type="PANTHER" id="PTHR24305:SF147">
    <property type="entry name" value="P450, PUTATIVE (EUROFUNG)-RELATED"/>
    <property type="match status" value="1"/>
</dbReference>
<dbReference type="Proteomes" id="UP001055219">
    <property type="component" value="Unassembled WGS sequence"/>
</dbReference>
<evidence type="ECO:0000313" key="10">
    <source>
        <dbReference type="Proteomes" id="UP001055219"/>
    </source>
</evidence>
<dbReference type="Gene3D" id="1.10.630.10">
    <property type="entry name" value="Cytochrome P450"/>
    <property type="match status" value="1"/>
</dbReference>
<name>A0A9P9XUR1_9HYPO</name>
<keyword evidence="9" id="KW-0503">Monooxygenase</keyword>
<dbReference type="GeneID" id="75829467"/>
<dbReference type="GO" id="GO:0005506">
    <property type="term" value="F:iron ion binding"/>
    <property type="evidence" value="ECO:0007669"/>
    <property type="project" value="InterPro"/>
</dbReference>
<dbReference type="GO" id="GO:0004497">
    <property type="term" value="F:monooxygenase activity"/>
    <property type="evidence" value="ECO:0007669"/>
    <property type="project" value="UniProtKB-KW"/>
</dbReference>
<feature type="transmembrane region" description="Helical" evidence="7">
    <location>
        <begin position="645"/>
        <end position="668"/>
    </location>
</feature>
<dbReference type="Pfam" id="PF20684">
    <property type="entry name" value="Fung_rhodopsin"/>
    <property type="match status" value="1"/>
</dbReference>
<feature type="transmembrane region" description="Helical" evidence="7">
    <location>
        <begin position="841"/>
        <end position="863"/>
    </location>
</feature>
<reference evidence="9" key="1">
    <citation type="journal article" date="2021" name="J Fungi (Basel)">
        <title>Genomic and Metabolomic Analyses of the Marine Fungus Emericellopsis cladophorae: Insights into Saltwater Adaptability Mechanisms and Its Biosynthetic Potential.</title>
        <authorList>
            <person name="Goncalves M.F.M."/>
            <person name="Hilario S."/>
            <person name="Van de Peer Y."/>
            <person name="Esteves A.C."/>
            <person name="Alves A."/>
        </authorList>
    </citation>
    <scope>NUCLEOTIDE SEQUENCE</scope>
    <source>
        <strain evidence="9">MUM 19.33</strain>
    </source>
</reference>
<keyword evidence="3 5" id="KW-0479">Metal-binding</keyword>
<feature type="region of interest" description="Disordered" evidence="6">
    <location>
        <begin position="545"/>
        <end position="583"/>
    </location>
</feature>
<evidence type="ECO:0000259" key="8">
    <source>
        <dbReference type="Pfam" id="PF20684"/>
    </source>
</evidence>
<evidence type="ECO:0000256" key="4">
    <source>
        <dbReference type="ARBA" id="ARBA00023004"/>
    </source>
</evidence>
<evidence type="ECO:0000256" key="5">
    <source>
        <dbReference type="PIRSR" id="PIRSR602401-1"/>
    </source>
</evidence>
<reference evidence="9" key="2">
    <citation type="submission" date="2022-07" db="EMBL/GenBank/DDBJ databases">
        <authorList>
            <person name="Goncalves M.F.M."/>
            <person name="Hilario S."/>
            <person name="Van De Peer Y."/>
            <person name="Esteves A.C."/>
            <person name="Alves A."/>
        </authorList>
    </citation>
    <scope>NUCLEOTIDE SEQUENCE</scope>
    <source>
        <strain evidence="9">MUM 19.33</strain>
    </source>
</reference>
<evidence type="ECO:0000256" key="1">
    <source>
        <dbReference type="ARBA" id="ARBA00001971"/>
    </source>
</evidence>
<keyword evidence="9" id="KW-0560">Oxidoreductase</keyword>
<keyword evidence="7" id="KW-0472">Membrane</keyword>
<dbReference type="GO" id="GO:0016705">
    <property type="term" value="F:oxidoreductase activity, acting on paired donors, with incorporation or reduction of molecular oxygen"/>
    <property type="evidence" value="ECO:0007669"/>
    <property type="project" value="InterPro"/>
</dbReference>
<feature type="compositionally biased region" description="Gly residues" evidence="6">
    <location>
        <begin position="895"/>
        <end position="904"/>
    </location>
</feature>
<dbReference type="InterPro" id="IPR017972">
    <property type="entry name" value="Cyt_P450_CS"/>
</dbReference>
<dbReference type="InterPro" id="IPR001128">
    <property type="entry name" value="Cyt_P450"/>
</dbReference>
<comment type="caution">
    <text evidence="9">The sequence shown here is derived from an EMBL/GenBank/DDBJ whole genome shotgun (WGS) entry which is preliminary data.</text>
</comment>
<dbReference type="CDD" id="cd11062">
    <property type="entry name" value="CYP58-like"/>
    <property type="match status" value="1"/>
</dbReference>
<evidence type="ECO:0000256" key="6">
    <source>
        <dbReference type="SAM" id="MobiDB-lite"/>
    </source>
</evidence>
<keyword evidence="2 5" id="KW-0349">Heme</keyword>
<keyword evidence="7" id="KW-1133">Transmembrane helix</keyword>
<feature type="transmembrane region" description="Helical" evidence="7">
    <location>
        <begin position="721"/>
        <end position="748"/>
    </location>
</feature>
<dbReference type="PRINTS" id="PR00385">
    <property type="entry name" value="P450"/>
</dbReference>
<dbReference type="GO" id="GO:0020037">
    <property type="term" value="F:heme binding"/>
    <property type="evidence" value="ECO:0007669"/>
    <property type="project" value="InterPro"/>
</dbReference>
<dbReference type="InterPro" id="IPR002401">
    <property type="entry name" value="Cyt_P450_E_grp-I"/>
</dbReference>
<protein>
    <submittedName>
        <fullName evidence="9">Cyrochrome P450 monooxygenase</fullName>
    </submittedName>
</protein>
<evidence type="ECO:0000256" key="3">
    <source>
        <dbReference type="ARBA" id="ARBA00022723"/>
    </source>
</evidence>
<dbReference type="EMBL" id="JAGIXG020000089">
    <property type="protein sequence ID" value="KAI6777968.1"/>
    <property type="molecule type" value="Genomic_DNA"/>
</dbReference>
<dbReference type="PANTHER" id="PTHR24305">
    <property type="entry name" value="CYTOCHROME P450"/>
    <property type="match status" value="1"/>
</dbReference>
<dbReference type="PROSITE" id="PS00086">
    <property type="entry name" value="CYTOCHROME_P450"/>
    <property type="match status" value="1"/>
</dbReference>
<dbReference type="OrthoDB" id="3945418at2759"/>
<dbReference type="InterPro" id="IPR036396">
    <property type="entry name" value="Cyt_P450_sf"/>
</dbReference>